<sequence length="430" mass="45697">MKRTLRLFVPLLLIMLMLPSCGPVFAVGTDGQPTPKATSASKATTCPASLRQLPTCLTPEAMRQAYGIQPLYQKGFTGKGQTIVDIVSFGSPTLQEDMAVFDKTFNLPAVNLQEISPLNTPESDPHHDKSGWAAETTLDVQIIHALAPDAKIVVLISPVAETEGTVGLPEFRQLEQYTIDHKLGNIVSHSWGASELTFKDKKGQDELKLWNQLLETATTRQGMTYFSSSGDNGATDYADLDAKKIANVPTTSFAADSPWVTSVGGTSMVNSNGTFKEIAWAGSGGGFSSFYATPAYQKLLPASTLEQFKGRRGVPDVSAVADPFTGMAVYIGGSWTQAGGTSASSPVWSAIMALANQMAGRPLGFINPALYKIATTGTYHQAFNDVTVGNNDNPAAKVKGFAATSGWDAVTGLGTPNAQYLIPALIKEMS</sequence>
<keyword evidence="4" id="KW-0732">Signal</keyword>
<dbReference type="SUPFAM" id="SSF52743">
    <property type="entry name" value="Subtilisin-like"/>
    <property type="match status" value="1"/>
</dbReference>
<dbReference type="GO" id="GO:0006508">
    <property type="term" value="P:proteolysis"/>
    <property type="evidence" value="ECO:0007669"/>
    <property type="project" value="UniProtKB-KW"/>
</dbReference>
<dbReference type="EMBL" id="BKZW01000001">
    <property type="protein sequence ID" value="GER87038.1"/>
    <property type="molecule type" value="Genomic_DNA"/>
</dbReference>
<dbReference type="AlphaFoldDB" id="A0A5J4KDH8"/>
<protein>
    <recommendedName>
        <fullName evidence="5">Peptidase S53 domain-containing protein</fullName>
    </recommendedName>
</protein>
<gene>
    <name evidence="6" type="ORF">KDW_12000</name>
</gene>
<evidence type="ECO:0000313" key="6">
    <source>
        <dbReference type="EMBL" id="GER87038.1"/>
    </source>
</evidence>
<feature type="chain" id="PRO_5023931438" description="Peptidase S53 domain-containing protein" evidence="4">
    <location>
        <begin position="27"/>
        <end position="430"/>
    </location>
</feature>
<name>A0A5J4KDH8_9CHLR</name>
<keyword evidence="1" id="KW-0645">Protease</keyword>
<dbReference type="InterPro" id="IPR030400">
    <property type="entry name" value="Sedolisin_dom"/>
</dbReference>
<feature type="signal peptide" evidence="4">
    <location>
        <begin position="1"/>
        <end position="26"/>
    </location>
</feature>
<keyword evidence="3" id="KW-0720">Serine protease</keyword>
<evidence type="ECO:0000256" key="4">
    <source>
        <dbReference type="SAM" id="SignalP"/>
    </source>
</evidence>
<comment type="caution">
    <text evidence="6">The sequence shown here is derived from an EMBL/GenBank/DDBJ whole genome shotgun (WGS) entry which is preliminary data.</text>
</comment>
<dbReference type="Pfam" id="PF00082">
    <property type="entry name" value="Peptidase_S8"/>
    <property type="match status" value="1"/>
</dbReference>
<dbReference type="InterPro" id="IPR000209">
    <property type="entry name" value="Peptidase_S8/S53_dom"/>
</dbReference>
<accession>A0A5J4KDH8</accession>
<dbReference type="PROSITE" id="PS00138">
    <property type="entry name" value="SUBTILASE_SER"/>
    <property type="match status" value="1"/>
</dbReference>
<evidence type="ECO:0000313" key="7">
    <source>
        <dbReference type="Proteomes" id="UP000326912"/>
    </source>
</evidence>
<dbReference type="GO" id="GO:0004252">
    <property type="term" value="F:serine-type endopeptidase activity"/>
    <property type="evidence" value="ECO:0007669"/>
    <property type="project" value="InterPro"/>
</dbReference>
<feature type="domain" description="Peptidase S53" evidence="5">
    <location>
        <begin position="56"/>
        <end position="428"/>
    </location>
</feature>
<evidence type="ECO:0000256" key="3">
    <source>
        <dbReference type="ARBA" id="ARBA00022825"/>
    </source>
</evidence>
<dbReference type="PANTHER" id="PTHR14218">
    <property type="entry name" value="PROTEASE S8 TRIPEPTIDYL PEPTIDASE I CLN2"/>
    <property type="match status" value="1"/>
</dbReference>
<dbReference type="Proteomes" id="UP000326912">
    <property type="component" value="Unassembled WGS sequence"/>
</dbReference>
<dbReference type="GO" id="GO:0008240">
    <property type="term" value="F:tripeptidyl-peptidase activity"/>
    <property type="evidence" value="ECO:0007669"/>
    <property type="project" value="TreeGrafter"/>
</dbReference>
<dbReference type="Gene3D" id="3.40.50.200">
    <property type="entry name" value="Peptidase S8/S53 domain"/>
    <property type="match status" value="1"/>
</dbReference>
<proteinExistence type="predicted"/>
<dbReference type="CDD" id="cd04056">
    <property type="entry name" value="Peptidases_S53"/>
    <property type="match status" value="1"/>
</dbReference>
<organism evidence="6 7">
    <name type="scientific">Dictyobacter vulcani</name>
    <dbReference type="NCBI Taxonomy" id="2607529"/>
    <lineage>
        <taxon>Bacteria</taxon>
        <taxon>Bacillati</taxon>
        <taxon>Chloroflexota</taxon>
        <taxon>Ktedonobacteria</taxon>
        <taxon>Ktedonobacterales</taxon>
        <taxon>Dictyobacteraceae</taxon>
        <taxon>Dictyobacter</taxon>
    </lineage>
</organism>
<dbReference type="InterPro" id="IPR050819">
    <property type="entry name" value="Tripeptidyl-peptidase_I"/>
</dbReference>
<dbReference type="PANTHER" id="PTHR14218:SF15">
    <property type="entry name" value="TRIPEPTIDYL-PEPTIDASE 1"/>
    <property type="match status" value="1"/>
</dbReference>
<dbReference type="InterPro" id="IPR036852">
    <property type="entry name" value="Peptidase_S8/S53_dom_sf"/>
</dbReference>
<evidence type="ECO:0000256" key="2">
    <source>
        <dbReference type="ARBA" id="ARBA00022801"/>
    </source>
</evidence>
<keyword evidence="2" id="KW-0378">Hydrolase</keyword>
<reference evidence="6 7" key="1">
    <citation type="submission" date="2019-10" db="EMBL/GenBank/DDBJ databases">
        <title>Dictyobacter vulcani sp. nov., within the class Ktedonobacteria, isolated from soil of volcanic Mt. Zao.</title>
        <authorList>
            <person name="Zheng Y."/>
            <person name="Wang C.M."/>
            <person name="Sakai Y."/>
            <person name="Abe K."/>
            <person name="Yokota A."/>
            <person name="Yabe S."/>
        </authorList>
    </citation>
    <scope>NUCLEOTIDE SEQUENCE [LARGE SCALE GENOMIC DNA]</scope>
    <source>
        <strain evidence="6 7">W12</strain>
    </source>
</reference>
<evidence type="ECO:0000256" key="1">
    <source>
        <dbReference type="ARBA" id="ARBA00022670"/>
    </source>
</evidence>
<dbReference type="PROSITE" id="PS51695">
    <property type="entry name" value="SEDOLISIN"/>
    <property type="match status" value="1"/>
</dbReference>
<keyword evidence="7" id="KW-1185">Reference proteome</keyword>
<evidence type="ECO:0000259" key="5">
    <source>
        <dbReference type="PROSITE" id="PS51695"/>
    </source>
</evidence>
<dbReference type="RefSeq" id="WP_151755080.1">
    <property type="nucleotide sequence ID" value="NZ_BKZW01000001.1"/>
</dbReference>
<dbReference type="InterPro" id="IPR023828">
    <property type="entry name" value="Peptidase_S8_Ser-AS"/>
</dbReference>